<name>A0A9Q0KDV9_9MAGN</name>
<organism evidence="2 3">
    <name type="scientific">Protea cynaroides</name>
    <dbReference type="NCBI Taxonomy" id="273540"/>
    <lineage>
        <taxon>Eukaryota</taxon>
        <taxon>Viridiplantae</taxon>
        <taxon>Streptophyta</taxon>
        <taxon>Embryophyta</taxon>
        <taxon>Tracheophyta</taxon>
        <taxon>Spermatophyta</taxon>
        <taxon>Magnoliopsida</taxon>
        <taxon>Proteales</taxon>
        <taxon>Proteaceae</taxon>
        <taxon>Protea</taxon>
    </lineage>
</organism>
<protein>
    <submittedName>
        <fullName evidence="2">Uncharacterized protein</fullName>
    </submittedName>
</protein>
<evidence type="ECO:0000256" key="1">
    <source>
        <dbReference type="SAM" id="MobiDB-lite"/>
    </source>
</evidence>
<keyword evidence="3" id="KW-1185">Reference proteome</keyword>
<proteinExistence type="predicted"/>
<feature type="compositionally biased region" description="Gly residues" evidence="1">
    <location>
        <begin position="56"/>
        <end position="72"/>
    </location>
</feature>
<feature type="region of interest" description="Disordered" evidence="1">
    <location>
        <begin position="1"/>
        <end position="104"/>
    </location>
</feature>
<reference evidence="2" key="1">
    <citation type="journal article" date="2023" name="Plant J.">
        <title>The genome of the king protea, Protea cynaroides.</title>
        <authorList>
            <person name="Chang J."/>
            <person name="Duong T.A."/>
            <person name="Schoeman C."/>
            <person name="Ma X."/>
            <person name="Roodt D."/>
            <person name="Barker N."/>
            <person name="Li Z."/>
            <person name="Van de Peer Y."/>
            <person name="Mizrachi E."/>
        </authorList>
    </citation>
    <scope>NUCLEOTIDE SEQUENCE</scope>
    <source>
        <tissue evidence="2">Young leaves</tissue>
    </source>
</reference>
<sequence>MQETPGSDGCARKQNNPFGAVQEVKLPEEEEKKQHHKGLHGSDKFGDREDCEVQKSGGGGGDGSGNDGGDGGESGDDEKPRAGRLCNQEVKEEDVEAVGAPSST</sequence>
<accession>A0A9Q0KDV9</accession>
<dbReference type="Proteomes" id="UP001141806">
    <property type="component" value="Unassembled WGS sequence"/>
</dbReference>
<evidence type="ECO:0000313" key="2">
    <source>
        <dbReference type="EMBL" id="KAJ4968644.1"/>
    </source>
</evidence>
<evidence type="ECO:0000313" key="3">
    <source>
        <dbReference type="Proteomes" id="UP001141806"/>
    </source>
</evidence>
<dbReference type="AlphaFoldDB" id="A0A9Q0KDV9"/>
<gene>
    <name evidence="2" type="ORF">NE237_015345</name>
</gene>
<feature type="compositionally biased region" description="Basic and acidic residues" evidence="1">
    <location>
        <begin position="40"/>
        <end position="53"/>
    </location>
</feature>
<dbReference type="EMBL" id="JAMYWD010000006">
    <property type="protein sequence ID" value="KAJ4968644.1"/>
    <property type="molecule type" value="Genomic_DNA"/>
</dbReference>
<comment type="caution">
    <text evidence="2">The sequence shown here is derived from an EMBL/GenBank/DDBJ whole genome shotgun (WGS) entry which is preliminary data.</text>
</comment>